<gene>
    <name evidence="1" type="ORF">PoB_000389200</name>
</gene>
<dbReference type="Proteomes" id="UP000735302">
    <property type="component" value="Unassembled WGS sequence"/>
</dbReference>
<protein>
    <submittedName>
        <fullName evidence="1">Uncharacterized protein</fullName>
    </submittedName>
</protein>
<sequence length="122" mass="13434">MHRTSSGEKQGIEIVKEKKLGKAKRRTVESNIAAPRDPGDGCCKAKPVIPIDFAKQSDVCRTRASFSPHLRTFRHGYPTTGALNMEGLKALDHLVVNLPYTKPNLTCDLSITFSSPTINIQD</sequence>
<dbReference type="AlphaFoldDB" id="A0AAV3Y3V2"/>
<dbReference type="EMBL" id="BLXT01000469">
    <property type="protein sequence ID" value="GFN77386.1"/>
    <property type="molecule type" value="Genomic_DNA"/>
</dbReference>
<name>A0AAV3Y3V2_9GAST</name>
<accession>A0AAV3Y3V2</accession>
<organism evidence="1 2">
    <name type="scientific">Plakobranchus ocellatus</name>
    <dbReference type="NCBI Taxonomy" id="259542"/>
    <lineage>
        <taxon>Eukaryota</taxon>
        <taxon>Metazoa</taxon>
        <taxon>Spiralia</taxon>
        <taxon>Lophotrochozoa</taxon>
        <taxon>Mollusca</taxon>
        <taxon>Gastropoda</taxon>
        <taxon>Heterobranchia</taxon>
        <taxon>Euthyneura</taxon>
        <taxon>Panpulmonata</taxon>
        <taxon>Sacoglossa</taxon>
        <taxon>Placobranchoidea</taxon>
        <taxon>Plakobranchidae</taxon>
        <taxon>Plakobranchus</taxon>
    </lineage>
</organism>
<proteinExistence type="predicted"/>
<evidence type="ECO:0000313" key="1">
    <source>
        <dbReference type="EMBL" id="GFN77386.1"/>
    </source>
</evidence>
<reference evidence="1 2" key="1">
    <citation type="journal article" date="2021" name="Elife">
        <title>Chloroplast acquisition without the gene transfer in kleptoplastic sea slugs, Plakobranchus ocellatus.</title>
        <authorList>
            <person name="Maeda T."/>
            <person name="Takahashi S."/>
            <person name="Yoshida T."/>
            <person name="Shimamura S."/>
            <person name="Takaki Y."/>
            <person name="Nagai Y."/>
            <person name="Toyoda A."/>
            <person name="Suzuki Y."/>
            <person name="Arimoto A."/>
            <person name="Ishii H."/>
            <person name="Satoh N."/>
            <person name="Nishiyama T."/>
            <person name="Hasebe M."/>
            <person name="Maruyama T."/>
            <person name="Minagawa J."/>
            <person name="Obokata J."/>
            <person name="Shigenobu S."/>
        </authorList>
    </citation>
    <scope>NUCLEOTIDE SEQUENCE [LARGE SCALE GENOMIC DNA]</scope>
</reference>
<comment type="caution">
    <text evidence="1">The sequence shown here is derived from an EMBL/GenBank/DDBJ whole genome shotgun (WGS) entry which is preliminary data.</text>
</comment>
<evidence type="ECO:0000313" key="2">
    <source>
        <dbReference type="Proteomes" id="UP000735302"/>
    </source>
</evidence>
<keyword evidence="2" id="KW-1185">Reference proteome</keyword>